<protein>
    <recommendedName>
        <fullName evidence="1">Aminoglycoside phosphotransferase domain-containing protein</fullName>
    </recommendedName>
</protein>
<sequence>MRNEWTDLPVHIREVVEVCTGPITEVRPAVKGNHADIASMVAGPQGRVFVKAARKLAVGNGGPEVRSLRWEAAINPHVTEFAPRLLWVQESGEWLALGFEYLEGRHADFSPGSPDLEILAKVVEDLQARPCPGILDNKQVERRWEMVVDDASPMTGDVLLHADLNPANFLITSNRVAMVDWAFVARGAAWVEVALVIPWLLQAEAEAWAARLPAWVDADPGHLDLFAKAFADKWDLNLQTNTEPWAVQHAAYARAWARHRGCGA</sequence>
<dbReference type="AlphaFoldDB" id="A0A7K0BTT1"/>
<proteinExistence type="predicted"/>
<reference evidence="2 3" key="1">
    <citation type="submission" date="2019-10" db="EMBL/GenBank/DDBJ databases">
        <title>Actinomadura rubteroloni sp. nov. and Actinomadura macrotermitis sp. nov., isolated from the gut of fungus growing-termite Macrotermes natalensis.</title>
        <authorList>
            <person name="Benndorf R."/>
            <person name="Martin K."/>
            <person name="Kuefner M."/>
            <person name="De Beer W."/>
            <person name="Kaster A.-K."/>
            <person name="Vollmers J."/>
            <person name="Poulsen M."/>
            <person name="Beemelmanns C."/>
        </authorList>
    </citation>
    <scope>NUCLEOTIDE SEQUENCE [LARGE SCALE GENOMIC DNA]</scope>
    <source>
        <strain evidence="2 3">RB68</strain>
    </source>
</reference>
<dbReference type="InterPro" id="IPR002575">
    <property type="entry name" value="Aminoglycoside_PTrfase"/>
</dbReference>
<dbReference type="EMBL" id="WEGH01000002">
    <property type="protein sequence ID" value="MQY04595.1"/>
    <property type="molecule type" value="Genomic_DNA"/>
</dbReference>
<evidence type="ECO:0000313" key="3">
    <source>
        <dbReference type="Proteomes" id="UP000487268"/>
    </source>
</evidence>
<dbReference type="RefSeq" id="WP_194293301.1">
    <property type="nucleotide sequence ID" value="NZ_WEGH01000002.1"/>
</dbReference>
<name>A0A7K0BTT1_9ACTN</name>
<dbReference type="Pfam" id="PF01636">
    <property type="entry name" value="APH"/>
    <property type="match status" value="1"/>
</dbReference>
<dbReference type="SUPFAM" id="SSF56112">
    <property type="entry name" value="Protein kinase-like (PK-like)"/>
    <property type="match status" value="1"/>
</dbReference>
<keyword evidence="3" id="KW-1185">Reference proteome</keyword>
<evidence type="ECO:0000313" key="2">
    <source>
        <dbReference type="EMBL" id="MQY04595.1"/>
    </source>
</evidence>
<comment type="caution">
    <text evidence="2">The sequence shown here is derived from an EMBL/GenBank/DDBJ whole genome shotgun (WGS) entry which is preliminary data.</text>
</comment>
<evidence type="ECO:0000259" key="1">
    <source>
        <dbReference type="Pfam" id="PF01636"/>
    </source>
</evidence>
<accession>A0A7K0BTT1</accession>
<gene>
    <name evidence="2" type="ORF">ACRB68_26510</name>
</gene>
<feature type="domain" description="Aminoglycoside phosphotransferase" evidence="1">
    <location>
        <begin position="155"/>
        <end position="215"/>
    </location>
</feature>
<organism evidence="2 3">
    <name type="scientific">Actinomadura macrotermitis</name>
    <dbReference type="NCBI Taxonomy" id="2585200"/>
    <lineage>
        <taxon>Bacteria</taxon>
        <taxon>Bacillati</taxon>
        <taxon>Actinomycetota</taxon>
        <taxon>Actinomycetes</taxon>
        <taxon>Streptosporangiales</taxon>
        <taxon>Thermomonosporaceae</taxon>
        <taxon>Actinomadura</taxon>
    </lineage>
</organism>
<dbReference type="InterPro" id="IPR011009">
    <property type="entry name" value="Kinase-like_dom_sf"/>
</dbReference>
<dbReference type="Proteomes" id="UP000487268">
    <property type="component" value="Unassembled WGS sequence"/>
</dbReference>